<reference evidence="1" key="1">
    <citation type="submission" date="2018-05" db="EMBL/GenBank/DDBJ databases">
        <authorList>
            <person name="Lanie J.A."/>
            <person name="Ng W.-L."/>
            <person name="Kazmierczak K.M."/>
            <person name="Andrzejewski T.M."/>
            <person name="Davidsen T.M."/>
            <person name="Wayne K.J."/>
            <person name="Tettelin H."/>
            <person name="Glass J.I."/>
            <person name="Rusch D."/>
            <person name="Podicherti R."/>
            <person name="Tsui H.-C.T."/>
            <person name="Winkler M.E."/>
        </authorList>
    </citation>
    <scope>NUCLEOTIDE SEQUENCE</scope>
</reference>
<protein>
    <submittedName>
        <fullName evidence="1">Uncharacterized protein</fullName>
    </submittedName>
</protein>
<name>A0A381W4L7_9ZZZZ</name>
<dbReference type="EMBL" id="UINC01010693">
    <property type="protein sequence ID" value="SVA47475.1"/>
    <property type="molecule type" value="Genomic_DNA"/>
</dbReference>
<dbReference type="AlphaFoldDB" id="A0A381W4L7"/>
<accession>A0A381W4L7</accession>
<proteinExistence type="predicted"/>
<organism evidence="1">
    <name type="scientific">marine metagenome</name>
    <dbReference type="NCBI Taxonomy" id="408172"/>
    <lineage>
        <taxon>unclassified sequences</taxon>
        <taxon>metagenomes</taxon>
        <taxon>ecological metagenomes</taxon>
    </lineage>
</organism>
<gene>
    <name evidence="1" type="ORF">METZ01_LOCUS100329</name>
</gene>
<evidence type="ECO:0000313" key="1">
    <source>
        <dbReference type="EMBL" id="SVA47475.1"/>
    </source>
</evidence>
<sequence length="95" mass="11030">MAGRRISRAGFVGLLSWLIGTDRVCFNAKALCRVYCFSDRGKSYFYYVDHIVVSGVLMNQREVSWQKKPPFMTGVWLSFLSLYSLFNKYSDSQHQ</sequence>